<sequence length="39" mass="4627">MGFNLKRIQEVQLKHVVAQVSQTDYFALYLEIQVDLIFE</sequence>
<evidence type="ECO:0000313" key="2">
    <source>
        <dbReference type="Proteomes" id="UP000634136"/>
    </source>
</evidence>
<reference evidence="1" key="1">
    <citation type="submission" date="2020-09" db="EMBL/GenBank/DDBJ databases">
        <title>Genome-Enabled Discovery of Anthraquinone Biosynthesis in Senna tora.</title>
        <authorList>
            <person name="Kang S.-H."/>
            <person name="Pandey R.P."/>
            <person name="Lee C.-M."/>
            <person name="Sim J.-S."/>
            <person name="Jeong J.-T."/>
            <person name="Choi B.-S."/>
            <person name="Jung M."/>
            <person name="Ginzburg D."/>
            <person name="Zhao K."/>
            <person name="Won S.Y."/>
            <person name="Oh T.-J."/>
            <person name="Yu Y."/>
            <person name="Kim N.-H."/>
            <person name="Lee O.R."/>
            <person name="Lee T.-H."/>
            <person name="Bashyal P."/>
            <person name="Kim T.-S."/>
            <person name="Lee W.-H."/>
            <person name="Kawkins C."/>
            <person name="Kim C.-K."/>
            <person name="Kim J.S."/>
            <person name="Ahn B.O."/>
            <person name="Rhee S.Y."/>
            <person name="Sohng J.K."/>
        </authorList>
    </citation>
    <scope>NUCLEOTIDE SEQUENCE</scope>
    <source>
        <tissue evidence="1">Leaf</tissue>
    </source>
</reference>
<protein>
    <submittedName>
        <fullName evidence="1">Uncharacterized protein</fullName>
    </submittedName>
</protein>
<dbReference type="Proteomes" id="UP000634136">
    <property type="component" value="Unassembled WGS sequence"/>
</dbReference>
<comment type="caution">
    <text evidence="1">The sequence shown here is derived from an EMBL/GenBank/DDBJ whole genome shotgun (WGS) entry which is preliminary data.</text>
</comment>
<gene>
    <name evidence="1" type="ORF">G2W53_003806</name>
</gene>
<dbReference type="AlphaFoldDB" id="A0A834X9C3"/>
<name>A0A834X9C3_9FABA</name>
<evidence type="ECO:0000313" key="1">
    <source>
        <dbReference type="EMBL" id="KAF7841508.1"/>
    </source>
</evidence>
<proteinExistence type="predicted"/>
<dbReference type="EMBL" id="JAAIUW010000002">
    <property type="protein sequence ID" value="KAF7841508.1"/>
    <property type="molecule type" value="Genomic_DNA"/>
</dbReference>
<keyword evidence="2" id="KW-1185">Reference proteome</keyword>
<accession>A0A834X9C3</accession>
<organism evidence="1 2">
    <name type="scientific">Senna tora</name>
    <dbReference type="NCBI Taxonomy" id="362788"/>
    <lineage>
        <taxon>Eukaryota</taxon>
        <taxon>Viridiplantae</taxon>
        <taxon>Streptophyta</taxon>
        <taxon>Embryophyta</taxon>
        <taxon>Tracheophyta</taxon>
        <taxon>Spermatophyta</taxon>
        <taxon>Magnoliopsida</taxon>
        <taxon>eudicotyledons</taxon>
        <taxon>Gunneridae</taxon>
        <taxon>Pentapetalae</taxon>
        <taxon>rosids</taxon>
        <taxon>fabids</taxon>
        <taxon>Fabales</taxon>
        <taxon>Fabaceae</taxon>
        <taxon>Caesalpinioideae</taxon>
        <taxon>Cassia clade</taxon>
        <taxon>Senna</taxon>
    </lineage>
</organism>